<organism evidence="1 2">
    <name type="scientific">Frigoriglobus tundricola</name>
    <dbReference type="NCBI Taxonomy" id="2774151"/>
    <lineage>
        <taxon>Bacteria</taxon>
        <taxon>Pseudomonadati</taxon>
        <taxon>Planctomycetota</taxon>
        <taxon>Planctomycetia</taxon>
        <taxon>Gemmatales</taxon>
        <taxon>Gemmataceae</taxon>
        <taxon>Frigoriglobus</taxon>
    </lineage>
</organism>
<dbReference type="EMBL" id="CP053452">
    <property type="protein sequence ID" value="QJX00278.1"/>
    <property type="molecule type" value="Genomic_DNA"/>
</dbReference>
<evidence type="ECO:0000313" key="1">
    <source>
        <dbReference type="EMBL" id="QJX00278.1"/>
    </source>
</evidence>
<reference evidence="2" key="1">
    <citation type="submission" date="2020-05" db="EMBL/GenBank/DDBJ databases">
        <title>Frigoriglobus tundricola gen. nov., sp. nov., a psychrotolerant cellulolytic planctomycete of the family Gemmataceae with two divergent copies of 16S rRNA gene.</title>
        <authorList>
            <person name="Kulichevskaya I.S."/>
            <person name="Ivanova A.A."/>
            <person name="Naumoff D.G."/>
            <person name="Beletsky A.V."/>
            <person name="Rijpstra W.I.C."/>
            <person name="Sinninghe Damste J.S."/>
            <person name="Mardanov A.V."/>
            <person name="Ravin N.V."/>
            <person name="Dedysh S.N."/>
        </authorList>
    </citation>
    <scope>NUCLEOTIDE SEQUENCE [LARGE SCALE GENOMIC DNA]</scope>
    <source>
        <strain evidence="2">PL17</strain>
    </source>
</reference>
<dbReference type="Proteomes" id="UP000503447">
    <property type="component" value="Chromosome"/>
</dbReference>
<name>A0A6M5Z1J0_9BACT</name>
<protein>
    <submittedName>
        <fullName evidence="1">Uncharacterized protein</fullName>
    </submittedName>
</protein>
<dbReference type="KEGG" id="ftj:FTUN_7903"/>
<keyword evidence="2" id="KW-1185">Reference proteome</keyword>
<sequence length="206" mass="22490">MTVAALPELHPVVEIRSVEESPPWLIADLEPLSFIRLSGGMTFTEVGSVMAHLVSYNSIEAEPTARGLLSGAVAAEGLILPGGIQVSEGKRAISPRCCCGLEGWREWLAGMESTESPWMGHDPMPWIEWDGDTVRVWSDSGPNTGAFAIEFERGRFAAELVRVEAELRAFLRRVAAWAQEVGFPDPTAVCRKLDACFHITEVIGPE</sequence>
<dbReference type="RefSeq" id="WP_171475062.1">
    <property type="nucleotide sequence ID" value="NZ_CP053452.2"/>
</dbReference>
<accession>A0A6M5Z1J0</accession>
<proteinExistence type="predicted"/>
<dbReference type="AlphaFoldDB" id="A0A6M5Z1J0"/>
<gene>
    <name evidence="1" type="ORF">FTUN_7903</name>
</gene>
<evidence type="ECO:0000313" key="2">
    <source>
        <dbReference type="Proteomes" id="UP000503447"/>
    </source>
</evidence>